<dbReference type="Gene3D" id="1.20.120.1630">
    <property type="match status" value="1"/>
</dbReference>
<gene>
    <name evidence="6" type="ORF">NBRC110019_25560</name>
</gene>
<evidence type="ECO:0000313" key="7">
    <source>
        <dbReference type="Proteomes" id="UP001143545"/>
    </source>
</evidence>
<protein>
    <recommendedName>
        <fullName evidence="8">Isoprenylcysteine carboxyl methyltransferase</fullName>
    </recommendedName>
</protein>
<keyword evidence="4 5" id="KW-0472">Membrane</keyword>
<proteinExistence type="predicted"/>
<keyword evidence="2 5" id="KW-0812">Transmembrane</keyword>
<reference evidence="6" key="1">
    <citation type="submission" date="2022-07" db="EMBL/GenBank/DDBJ databases">
        <title>Taxonomy of Novel Oxalotrophic and Methylotrophic Bacteria.</title>
        <authorList>
            <person name="Sahin N."/>
            <person name="Tani A."/>
        </authorList>
    </citation>
    <scope>NUCLEOTIDE SEQUENCE</scope>
    <source>
        <strain evidence="6">AM327</strain>
    </source>
</reference>
<dbReference type="PANTHER" id="PTHR12714">
    <property type="entry name" value="PROTEIN-S ISOPRENYLCYSTEINE O-METHYLTRANSFERASE"/>
    <property type="match status" value="1"/>
</dbReference>
<dbReference type="InterPro" id="IPR007318">
    <property type="entry name" value="Phopholipid_MeTrfase"/>
</dbReference>
<comment type="subcellular location">
    <subcellularLocation>
        <location evidence="1">Endomembrane system</location>
        <topology evidence="1">Multi-pass membrane protein</topology>
    </subcellularLocation>
</comment>
<evidence type="ECO:0000256" key="3">
    <source>
        <dbReference type="ARBA" id="ARBA00022989"/>
    </source>
</evidence>
<dbReference type="PANTHER" id="PTHR12714:SF9">
    <property type="entry name" value="PROTEIN-S-ISOPRENYLCYSTEINE O-METHYLTRANSFERASE"/>
    <property type="match status" value="1"/>
</dbReference>
<dbReference type="AlphaFoldDB" id="A0A9W6B6L2"/>
<name>A0A9W6B6L2_9FLAO</name>
<evidence type="ECO:0000256" key="1">
    <source>
        <dbReference type="ARBA" id="ARBA00004127"/>
    </source>
</evidence>
<dbReference type="GO" id="GO:0012505">
    <property type="term" value="C:endomembrane system"/>
    <property type="evidence" value="ECO:0007669"/>
    <property type="project" value="UniProtKB-SubCell"/>
</dbReference>
<keyword evidence="7" id="KW-1185">Reference proteome</keyword>
<dbReference type="Pfam" id="PF04191">
    <property type="entry name" value="PEMT"/>
    <property type="match status" value="1"/>
</dbReference>
<keyword evidence="3 5" id="KW-1133">Transmembrane helix</keyword>
<evidence type="ECO:0008006" key="8">
    <source>
        <dbReference type="Google" id="ProtNLM"/>
    </source>
</evidence>
<dbReference type="Proteomes" id="UP001143545">
    <property type="component" value="Unassembled WGS sequence"/>
</dbReference>
<feature type="transmembrane region" description="Helical" evidence="5">
    <location>
        <begin position="63"/>
        <end position="81"/>
    </location>
</feature>
<feature type="transmembrane region" description="Helical" evidence="5">
    <location>
        <begin position="41"/>
        <end position="57"/>
    </location>
</feature>
<evidence type="ECO:0000313" key="6">
    <source>
        <dbReference type="EMBL" id="GLB53515.1"/>
    </source>
</evidence>
<evidence type="ECO:0000256" key="4">
    <source>
        <dbReference type="ARBA" id="ARBA00023136"/>
    </source>
</evidence>
<dbReference type="EMBL" id="BRVP01000018">
    <property type="protein sequence ID" value="GLB53515.1"/>
    <property type="molecule type" value="Genomic_DNA"/>
</dbReference>
<organism evidence="6 7">
    <name type="scientific">Neptunitalea chrysea</name>
    <dbReference type="NCBI Taxonomy" id="1647581"/>
    <lineage>
        <taxon>Bacteria</taxon>
        <taxon>Pseudomonadati</taxon>
        <taxon>Bacteroidota</taxon>
        <taxon>Flavobacteriia</taxon>
        <taxon>Flavobacteriales</taxon>
        <taxon>Flavobacteriaceae</taxon>
        <taxon>Neptunitalea</taxon>
    </lineage>
</organism>
<evidence type="ECO:0000256" key="5">
    <source>
        <dbReference type="SAM" id="Phobius"/>
    </source>
</evidence>
<comment type="caution">
    <text evidence="6">The sequence shown here is derived from an EMBL/GenBank/DDBJ whole genome shotgun (WGS) entry which is preliminary data.</text>
</comment>
<dbReference type="GO" id="GO:0016740">
    <property type="term" value="F:transferase activity"/>
    <property type="evidence" value="ECO:0007669"/>
    <property type="project" value="UniProtKB-ARBA"/>
</dbReference>
<sequence>MLIGLIIMVSTVYLFRKHKTTLEWKTSRTLLKTGFYKYSRNPIYIGLAFLIFGLSVYSRNVLALPLVGLFLVALRFGVIRIEERMLAATFGKEYLQYMIDVRRWL</sequence>
<accession>A0A9W6B6L2</accession>
<evidence type="ECO:0000256" key="2">
    <source>
        <dbReference type="ARBA" id="ARBA00022692"/>
    </source>
</evidence>